<keyword evidence="5" id="KW-0131">Cell cycle</keyword>
<reference evidence="8 9" key="1">
    <citation type="submission" date="2020-08" db="EMBL/GenBank/DDBJ databases">
        <title>Genomic Encyclopedia of Type Strains, Phase IV (KMG-IV): sequencing the most valuable type-strain genomes for metagenomic binning, comparative biology and taxonomic classification.</title>
        <authorList>
            <person name="Goeker M."/>
        </authorList>
    </citation>
    <scope>NUCLEOTIDE SEQUENCE [LARGE SCALE GENOMIC DNA]</scope>
    <source>
        <strain evidence="8 9">DSM 26963</strain>
    </source>
</reference>
<evidence type="ECO:0000256" key="4">
    <source>
        <dbReference type="ARBA" id="ARBA00023136"/>
    </source>
</evidence>
<proteinExistence type="predicted"/>
<dbReference type="GO" id="GO:0000917">
    <property type="term" value="P:division septum assembly"/>
    <property type="evidence" value="ECO:0007669"/>
    <property type="project" value="UniProtKB-KW"/>
</dbReference>
<name>A0A7W8D0Y5_9FIRM</name>
<dbReference type="Pfam" id="PF06160">
    <property type="entry name" value="EzrA"/>
    <property type="match status" value="1"/>
</dbReference>
<keyword evidence="3 7" id="KW-1133">Transmembrane helix</keyword>
<keyword evidence="2 7" id="KW-0812">Transmembrane</keyword>
<gene>
    <name evidence="8" type="ORF">HNQ43_001255</name>
</gene>
<accession>A0A7W8D0Y5</accession>
<evidence type="ECO:0000256" key="6">
    <source>
        <dbReference type="SAM" id="Coils"/>
    </source>
</evidence>
<dbReference type="Proteomes" id="UP000521313">
    <property type="component" value="Unassembled WGS sequence"/>
</dbReference>
<evidence type="ECO:0000256" key="3">
    <source>
        <dbReference type="ARBA" id="ARBA00022989"/>
    </source>
</evidence>
<keyword evidence="6" id="KW-0175">Coiled coil</keyword>
<comment type="subcellular location">
    <subcellularLocation>
        <location evidence="1">Cell membrane</location>
        <topology evidence="1">Single-pass membrane protein</topology>
    </subcellularLocation>
</comment>
<sequence>MDAVMNVLNSMLSFINSHISTTVMIYMAVAILLLILIWILTRMIRRRKADKRLSELEVEVNEIRNNSLAFKFNKASAFARVNDDVMERVKNLTSKYNTCQQSVATIEDLFTDADNLLDSRRTKKAMRKMDEIESLLDDTKERIRIVNQSLDHILQKESEIREMASAVKERFRSIKTVYQDNRSSFYAASAIIDARMEEIENQFTNFEEWMYASEFNKAQDESDKIRKQVETLSSVVAAYPGLYEKAKTIIPRAIEEVSTNIDDTQKAGIDLAFLEPQDRLNQFNEKIEEAIIHLDQGEISQADEILNSITDSILVLQDDINQEKSAFEEIHGDLSAKLSILDQIEEELLEIKSLYANIKDRFGLEDWTQHFRLADEQCARLKEKRELVLKQLDTDDRPSTELVHNYRDFVTESDEFEKQIQTMKRMLVGASSDESRAKKQLIKLQLILNEVRLNAAMRQLPSISSQFDEDIKEGERLIQRVRVVLDHSPLDVQTLNADLQDAIDFIYKLYNNANNLTGVAVMVENAIVFGNRFRSSHPVMDTELTKAELYYQNGEYTKALKVAIQAIENMHPGIYEKLVSRKDPAVMNQVQ</sequence>
<dbReference type="InterPro" id="IPR010379">
    <property type="entry name" value="EzrA"/>
</dbReference>
<protein>
    <submittedName>
        <fullName evidence="8">Septation ring formation regulator</fullName>
    </submittedName>
</protein>
<dbReference type="AlphaFoldDB" id="A0A7W8D0Y5"/>
<evidence type="ECO:0000256" key="7">
    <source>
        <dbReference type="SAM" id="Phobius"/>
    </source>
</evidence>
<evidence type="ECO:0000256" key="2">
    <source>
        <dbReference type="ARBA" id="ARBA00022692"/>
    </source>
</evidence>
<evidence type="ECO:0000256" key="1">
    <source>
        <dbReference type="ARBA" id="ARBA00004162"/>
    </source>
</evidence>
<keyword evidence="5" id="KW-0132">Cell division</keyword>
<evidence type="ECO:0000313" key="9">
    <source>
        <dbReference type="Proteomes" id="UP000521313"/>
    </source>
</evidence>
<evidence type="ECO:0000256" key="5">
    <source>
        <dbReference type="ARBA" id="ARBA00023210"/>
    </source>
</evidence>
<comment type="caution">
    <text evidence="8">The sequence shown here is derived from an EMBL/GenBank/DDBJ whole genome shotgun (WGS) entry which is preliminary data.</text>
</comment>
<dbReference type="GO" id="GO:0005886">
    <property type="term" value="C:plasma membrane"/>
    <property type="evidence" value="ECO:0007669"/>
    <property type="project" value="UniProtKB-SubCell"/>
</dbReference>
<keyword evidence="5" id="KW-0717">Septation</keyword>
<dbReference type="RefSeq" id="WP_183375865.1">
    <property type="nucleotide sequence ID" value="NZ_CALVCN010000020.1"/>
</dbReference>
<organism evidence="8 9">
    <name type="scientific">Faecalicoccus acidiformans</name>
    <dbReference type="NCBI Taxonomy" id="915173"/>
    <lineage>
        <taxon>Bacteria</taxon>
        <taxon>Bacillati</taxon>
        <taxon>Bacillota</taxon>
        <taxon>Erysipelotrichia</taxon>
        <taxon>Erysipelotrichales</taxon>
        <taxon>Erysipelotrichaceae</taxon>
        <taxon>Faecalicoccus</taxon>
    </lineage>
</organism>
<feature type="coiled-coil region" evidence="6">
    <location>
        <begin position="122"/>
        <end position="149"/>
    </location>
</feature>
<dbReference type="GO" id="GO:0000921">
    <property type="term" value="P:septin ring assembly"/>
    <property type="evidence" value="ECO:0007669"/>
    <property type="project" value="InterPro"/>
</dbReference>
<dbReference type="GO" id="GO:0005940">
    <property type="term" value="C:septin ring"/>
    <property type="evidence" value="ECO:0007669"/>
    <property type="project" value="InterPro"/>
</dbReference>
<feature type="transmembrane region" description="Helical" evidence="7">
    <location>
        <begin position="20"/>
        <end position="41"/>
    </location>
</feature>
<keyword evidence="4 7" id="KW-0472">Membrane</keyword>
<evidence type="ECO:0000313" key="8">
    <source>
        <dbReference type="EMBL" id="MBB5185202.1"/>
    </source>
</evidence>
<dbReference type="EMBL" id="JACHHD010000011">
    <property type="protein sequence ID" value="MBB5185202.1"/>
    <property type="molecule type" value="Genomic_DNA"/>
</dbReference>